<dbReference type="PROSITE" id="PS51349">
    <property type="entry name" value="FMN_HYDROXY_ACID_DH_2"/>
    <property type="match status" value="1"/>
</dbReference>
<dbReference type="PIRSF" id="PIRSF000138">
    <property type="entry name" value="Al-hdrx_acd_dh"/>
    <property type="match status" value="1"/>
</dbReference>
<dbReference type="Proteomes" id="UP001379533">
    <property type="component" value="Chromosome"/>
</dbReference>
<sequence length="371" mass="39774">MIEPLDMSTFLTVRDLERVARAELPPSTLGYFKSGAESQTTLRANRRAFRKWAIDYRVMVDVSRVDTRIRLLGRDVATPILIAPMAYHCLAHPDGELASARAAAKSGAPYVATTLATKPLEEIATAFDAANTAGATPRWFQLYVNKDRGITRSIIERADAAGYEALVVTVDVPVMGRRLSDLRNAFTLPPGMTAANLADAVQGAKNAYHHAYATGRHDPSLTWRDIASFREITRMPILLKGIVRGDDALRAIDAGASGVVVSNHGGRQLDNAIASLDALPRVLDAVASRQAAGFDVLVDGGIRWGTDIFKALALGARAVMVGRPILWGLTVGGEAGVVRVLQILQNELTTSMALAGCPDIASITRDLLVPA</sequence>
<dbReference type="PROSITE" id="PS00557">
    <property type="entry name" value="FMN_HYDROXY_ACID_DH_1"/>
    <property type="match status" value="1"/>
</dbReference>
<dbReference type="EMBL" id="CP089982">
    <property type="protein sequence ID" value="WXA92260.1"/>
    <property type="molecule type" value="Genomic_DNA"/>
</dbReference>
<dbReference type="InterPro" id="IPR012133">
    <property type="entry name" value="Alpha-hydoxy_acid_DH_FMN"/>
</dbReference>
<dbReference type="Pfam" id="PF01070">
    <property type="entry name" value="FMN_dh"/>
    <property type="match status" value="1"/>
</dbReference>
<accession>A0ABZ2K3X2</accession>
<evidence type="ECO:0000313" key="5">
    <source>
        <dbReference type="EMBL" id="WXA92260.1"/>
    </source>
</evidence>
<feature type="domain" description="FMN hydroxy acid dehydrogenase" evidence="4">
    <location>
        <begin position="5"/>
        <end position="371"/>
    </location>
</feature>
<comment type="cofactor">
    <cofactor evidence="1">
        <name>FMN</name>
        <dbReference type="ChEBI" id="CHEBI:58210"/>
    </cofactor>
</comment>
<organism evidence="5 6">
    <name type="scientific">Pendulispora brunnea</name>
    <dbReference type="NCBI Taxonomy" id="2905690"/>
    <lineage>
        <taxon>Bacteria</taxon>
        <taxon>Pseudomonadati</taxon>
        <taxon>Myxococcota</taxon>
        <taxon>Myxococcia</taxon>
        <taxon>Myxococcales</taxon>
        <taxon>Sorangiineae</taxon>
        <taxon>Pendulisporaceae</taxon>
        <taxon>Pendulispora</taxon>
    </lineage>
</organism>
<dbReference type="InterPro" id="IPR037396">
    <property type="entry name" value="FMN_HAD"/>
</dbReference>
<gene>
    <name evidence="5" type="ORF">LZC95_38120</name>
</gene>
<dbReference type="InterPro" id="IPR008259">
    <property type="entry name" value="FMN_hydac_DH_AS"/>
</dbReference>
<comment type="similarity">
    <text evidence="3">Belongs to the FMN-dependent alpha-hydroxy acid dehydrogenase family.</text>
</comment>
<reference evidence="5 6" key="1">
    <citation type="submission" date="2021-12" db="EMBL/GenBank/DDBJ databases">
        <title>Discovery of the Pendulisporaceae a myxobacterial family with distinct sporulation behavior and unique specialized metabolism.</title>
        <authorList>
            <person name="Garcia R."/>
            <person name="Popoff A."/>
            <person name="Bader C.D."/>
            <person name="Loehr J."/>
            <person name="Walesch S."/>
            <person name="Walt C."/>
            <person name="Boldt J."/>
            <person name="Bunk B."/>
            <person name="Haeckl F.J.F.P.J."/>
            <person name="Gunesch A.P."/>
            <person name="Birkelbach J."/>
            <person name="Nuebel U."/>
            <person name="Pietschmann T."/>
            <person name="Bach T."/>
            <person name="Mueller R."/>
        </authorList>
    </citation>
    <scope>NUCLEOTIDE SEQUENCE [LARGE SCALE GENOMIC DNA]</scope>
    <source>
        <strain evidence="5 6">MSr12523</strain>
    </source>
</reference>
<evidence type="ECO:0000313" key="6">
    <source>
        <dbReference type="Proteomes" id="UP001379533"/>
    </source>
</evidence>
<evidence type="ECO:0000256" key="1">
    <source>
        <dbReference type="ARBA" id="ARBA00001917"/>
    </source>
</evidence>
<dbReference type="InterPro" id="IPR013785">
    <property type="entry name" value="Aldolase_TIM"/>
</dbReference>
<evidence type="ECO:0000256" key="2">
    <source>
        <dbReference type="ARBA" id="ARBA00023002"/>
    </source>
</evidence>
<evidence type="ECO:0000256" key="3">
    <source>
        <dbReference type="ARBA" id="ARBA00024042"/>
    </source>
</evidence>
<evidence type="ECO:0000259" key="4">
    <source>
        <dbReference type="PROSITE" id="PS51349"/>
    </source>
</evidence>
<dbReference type="RefSeq" id="WP_394842877.1">
    <property type="nucleotide sequence ID" value="NZ_CP089982.1"/>
</dbReference>
<protein>
    <submittedName>
        <fullName evidence="5">Alpha-hydroxy-acid oxidizing protein</fullName>
    </submittedName>
</protein>
<name>A0ABZ2K3X2_9BACT</name>
<dbReference type="InterPro" id="IPR000262">
    <property type="entry name" value="FMN-dep_DH"/>
</dbReference>
<proteinExistence type="inferred from homology"/>
<dbReference type="Gene3D" id="3.20.20.70">
    <property type="entry name" value="Aldolase class I"/>
    <property type="match status" value="1"/>
</dbReference>
<dbReference type="PANTHER" id="PTHR10578">
    <property type="entry name" value="S -2-HYDROXY-ACID OXIDASE-RELATED"/>
    <property type="match status" value="1"/>
</dbReference>
<keyword evidence="6" id="KW-1185">Reference proteome</keyword>
<dbReference type="SUPFAM" id="SSF51395">
    <property type="entry name" value="FMN-linked oxidoreductases"/>
    <property type="match status" value="1"/>
</dbReference>
<keyword evidence="2" id="KW-0560">Oxidoreductase</keyword>
<dbReference type="CDD" id="cd02809">
    <property type="entry name" value="alpha_hydroxyacid_oxid_FMN"/>
    <property type="match status" value="1"/>
</dbReference>
<dbReference type="PANTHER" id="PTHR10578:SF143">
    <property type="entry name" value="FMN-DEPENDENT ALPHA-HYDROXY ACID DEHYDROGENASE PB1A11.03"/>
    <property type="match status" value="1"/>
</dbReference>